<evidence type="ECO:0000313" key="1">
    <source>
        <dbReference type="EMBL" id="GAA4012120.1"/>
    </source>
</evidence>
<name>A0ABP7SI71_9BURK</name>
<dbReference type="Proteomes" id="UP001501353">
    <property type="component" value="Unassembled WGS sequence"/>
</dbReference>
<gene>
    <name evidence="1" type="ORF">GCM10022212_02060</name>
</gene>
<protein>
    <submittedName>
        <fullName evidence="1">SapC family protein</fullName>
    </submittedName>
</protein>
<evidence type="ECO:0000313" key="2">
    <source>
        <dbReference type="Proteomes" id="UP001501353"/>
    </source>
</evidence>
<keyword evidence="2" id="KW-1185">Reference proteome</keyword>
<dbReference type="RefSeq" id="WP_344761346.1">
    <property type="nucleotide sequence ID" value="NZ_BAAAZE010000001.1"/>
</dbReference>
<dbReference type="Pfam" id="PF07277">
    <property type="entry name" value="SapC"/>
    <property type="match status" value="1"/>
</dbReference>
<comment type="caution">
    <text evidence="1">The sequence shown here is derived from an EMBL/GenBank/DDBJ whole genome shotgun (WGS) entry which is preliminary data.</text>
</comment>
<accession>A0ABP7SI71</accession>
<dbReference type="EMBL" id="BAAAZE010000001">
    <property type="protein sequence ID" value="GAA4012120.1"/>
    <property type="molecule type" value="Genomic_DNA"/>
</dbReference>
<reference evidence="2" key="1">
    <citation type="journal article" date="2019" name="Int. J. Syst. Evol. Microbiol.">
        <title>The Global Catalogue of Microorganisms (GCM) 10K type strain sequencing project: providing services to taxonomists for standard genome sequencing and annotation.</title>
        <authorList>
            <consortium name="The Broad Institute Genomics Platform"/>
            <consortium name="The Broad Institute Genome Sequencing Center for Infectious Disease"/>
            <person name="Wu L."/>
            <person name="Ma J."/>
        </authorList>
    </citation>
    <scope>NUCLEOTIDE SEQUENCE [LARGE SCALE GENOMIC DNA]</scope>
    <source>
        <strain evidence="2">JCM 16673</strain>
    </source>
</reference>
<organism evidence="1 2">
    <name type="scientific">Actimicrobium antarcticum</name>
    <dbReference type="NCBI Taxonomy" id="1051899"/>
    <lineage>
        <taxon>Bacteria</taxon>
        <taxon>Pseudomonadati</taxon>
        <taxon>Pseudomonadota</taxon>
        <taxon>Betaproteobacteria</taxon>
        <taxon>Burkholderiales</taxon>
        <taxon>Oxalobacteraceae</taxon>
        <taxon>Actimicrobium</taxon>
    </lineage>
</organism>
<sequence>MTTMIFYERAIALNRARHQNLKLDLKSDHFTFAANTNSVLLAGSEFAEASRDYPIVFVGKEGGPFTLAALVGLGDKENLMVSASGKWEEGTYIPAFIRRYPFVLAGTDDAESLTVCVDEAYGGLNEERGEGLFAVDGAQSDYLNNVIEFLRLFHSEMRRTSTFAAKLAELGILTSKVITIERDGKKQTLEGLWVVDEAKLDALDDASMLELVRTGYLGWVYAHLLSLNNIARLAKRLDARRIAALDSTPVPASDVVH</sequence>
<proteinExistence type="predicted"/>
<dbReference type="InterPro" id="IPR010836">
    <property type="entry name" value="SapC"/>
</dbReference>